<dbReference type="STRING" id="420998.JDO7802_01300"/>
<organism evidence="1 2">
    <name type="scientific">Jannaschia donghaensis</name>
    <dbReference type="NCBI Taxonomy" id="420998"/>
    <lineage>
        <taxon>Bacteria</taxon>
        <taxon>Pseudomonadati</taxon>
        <taxon>Pseudomonadota</taxon>
        <taxon>Alphaproteobacteria</taxon>
        <taxon>Rhodobacterales</taxon>
        <taxon>Roseobacteraceae</taxon>
        <taxon>Jannaschia</taxon>
    </lineage>
</organism>
<dbReference type="AlphaFoldDB" id="A0A0M6YJ35"/>
<evidence type="ECO:0000313" key="1">
    <source>
        <dbReference type="EMBL" id="CTQ49287.1"/>
    </source>
</evidence>
<sequence length="42" mass="4712">MLKTIEIGNYLSIQGRLEEMLSDGLCRVRVGARIFTGRLIST</sequence>
<dbReference type="Proteomes" id="UP000049222">
    <property type="component" value="Unassembled WGS sequence"/>
</dbReference>
<name>A0A0M6YJ35_9RHOB</name>
<dbReference type="RefSeq" id="WP_055083771.1">
    <property type="nucleotide sequence ID" value="NZ_CXSU01000011.1"/>
</dbReference>
<accession>A0A0M6YJ35</accession>
<proteinExistence type="predicted"/>
<gene>
    <name evidence="1" type="ORF">JDO7802_01300</name>
</gene>
<evidence type="ECO:0000313" key="2">
    <source>
        <dbReference type="Proteomes" id="UP000049222"/>
    </source>
</evidence>
<protein>
    <submittedName>
        <fullName evidence="1">Uncharacterized protein</fullName>
    </submittedName>
</protein>
<keyword evidence="2" id="KW-1185">Reference proteome</keyword>
<reference evidence="1 2" key="1">
    <citation type="submission" date="2015-07" db="EMBL/GenBank/DDBJ databases">
        <authorList>
            <person name="Noorani M."/>
        </authorList>
    </citation>
    <scope>NUCLEOTIDE SEQUENCE [LARGE SCALE GENOMIC DNA]</scope>
    <source>
        <strain evidence="1 2">CECT 7802</strain>
    </source>
</reference>
<dbReference type="EMBL" id="CXSU01000011">
    <property type="protein sequence ID" value="CTQ49287.1"/>
    <property type="molecule type" value="Genomic_DNA"/>
</dbReference>